<dbReference type="Proteomes" id="UP001190700">
    <property type="component" value="Unassembled WGS sequence"/>
</dbReference>
<evidence type="ECO:0000256" key="7">
    <source>
        <dbReference type="RuleBase" id="RU003346"/>
    </source>
</evidence>
<evidence type="ECO:0000313" key="10">
    <source>
        <dbReference type="EMBL" id="KAK3276133.1"/>
    </source>
</evidence>
<keyword evidence="6 8" id="KW-0472">Membrane</keyword>
<dbReference type="EMBL" id="LGRX02006754">
    <property type="protein sequence ID" value="KAK3276133.1"/>
    <property type="molecule type" value="Genomic_DNA"/>
</dbReference>
<dbReference type="PANTHER" id="PTHR48020">
    <property type="entry name" value="PROTON MYO-INOSITOL COTRANSPORTER"/>
    <property type="match status" value="1"/>
</dbReference>
<organism evidence="10 11">
    <name type="scientific">Cymbomonas tetramitiformis</name>
    <dbReference type="NCBI Taxonomy" id="36881"/>
    <lineage>
        <taxon>Eukaryota</taxon>
        <taxon>Viridiplantae</taxon>
        <taxon>Chlorophyta</taxon>
        <taxon>Pyramimonadophyceae</taxon>
        <taxon>Pyramimonadales</taxon>
        <taxon>Pyramimonadaceae</taxon>
        <taxon>Cymbomonas</taxon>
    </lineage>
</organism>
<protein>
    <recommendedName>
        <fullName evidence="9">Major facilitator superfamily (MFS) profile domain-containing protein</fullName>
    </recommendedName>
</protein>
<dbReference type="PROSITE" id="PS00216">
    <property type="entry name" value="SUGAR_TRANSPORT_1"/>
    <property type="match status" value="1"/>
</dbReference>
<keyword evidence="5 8" id="KW-1133">Transmembrane helix</keyword>
<feature type="transmembrane region" description="Helical" evidence="8">
    <location>
        <begin position="174"/>
        <end position="197"/>
    </location>
</feature>
<evidence type="ECO:0000256" key="2">
    <source>
        <dbReference type="ARBA" id="ARBA00010992"/>
    </source>
</evidence>
<feature type="transmembrane region" description="Helical" evidence="8">
    <location>
        <begin position="366"/>
        <end position="385"/>
    </location>
</feature>
<accession>A0AAE0GDP3</accession>
<feature type="transmembrane region" description="Helical" evidence="8">
    <location>
        <begin position="141"/>
        <end position="162"/>
    </location>
</feature>
<dbReference type="AlphaFoldDB" id="A0AAE0GDP3"/>
<dbReference type="InterPro" id="IPR020846">
    <property type="entry name" value="MFS_dom"/>
</dbReference>
<comment type="similarity">
    <text evidence="2 7">Belongs to the major facilitator superfamily. Sugar transporter (TC 2.A.1.1) family.</text>
</comment>
<comment type="subcellular location">
    <subcellularLocation>
        <location evidence="1">Membrane</location>
        <topology evidence="1">Multi-pass membrane protein</topology>
    </subcellularLocation>
</comment>
<feature type="transmembrane region" description="Helical" evidence="8">
    <location>
        <begin position="335"/>
        <end position="354"/>
    </location>
</feature>
<dbReference type="Pfam" id="PF00083">
    <property type="entry name" value="Sugar_tr"/>
    <property type="match status" value="1"/>
</dbReference>
<dbReference type="GO" id="GO:0022857">
    <property type="term" value="F:transmembrane transporter activity"/>
    <property type="evidence" value="ECO:0007669"/>
    <property type="project" value="InterPro"/>
</dbReference>
<keyword evidence="4 8" id="KW-0812">Transmembrane</keyword>
<dbReference type="InterPro" id="IPR036259">
    <property type="entry name" value="MFS_trans_sf"/>
</dbReference>
<dbReference type="Gene3D" id="1.20.1250.20">
    <property type="entry name" value="MFS general substrate transporter like domains"/>
    <property type="match status" value="1"/>
</dbReference>
<gene>
    <name evidence="10" type="ORF">CYMTET_15778</name>
</gene>
<evidence type="ECO:0000259" key="9">
    <source>
        <dbReference type="PROSITE" id="PS50850"/>
    </source>
</evidence>
<dbReference type="PANTHER" id="PTHR48020:SF49">
    <property type="entry name" value="SUGAR TRANSPORTER"/>
    <property type="match status" value="1"/>
</dbReference>
<evidence type="ECO:0000256" key="4">
    <source>
        <dbReference type="ARBA" id="ARBA00022692"/>
    </source>
</evidence>
<evidence type="ECO:0000256" key="5">
    <source>
        <dbReference type="ARBA" id="ARBA00022989"/>
    </source>
</evidence>
<feature type="transmembrane region" description="Helical" evidence="8">
    <location>
        <begin position="391"/>
        <end position="418"/>
    </location>
</feature>
<dbReference type="InterPro" id="IPR005828">
    <property type="entry name" value="MFS_sugar_transport-like"/>
</dbReference>
<evidence type="ECO:0000313" key="11">
    <source>
        <dbReference type="Proteomes" id="UP001190700"/>
    </source>
</evidence>
<keyword evidence="11" id="KW-1185">Reference proteome</keyword>
<feature type="transmembrane region" description="Helical" evidence="8">
    <location>
        <begin position="460"/>
        <end position="480"/>
    </location>
</feature>
<dbReference type="SUPFAM" id="SSF103473">
    <property type="entry name" value="MFS general substrate transporter"/>
    <property type="match status" value="1"/>
</dbReference>
<feature type="transmembrane region" description="Helical" evidence="8">
    <location>
        <begin position="492"/>
        <end position="511"/>
    </location>
</feature>
<evidence type="ECO:0000256" key="1">
    <source>
        <dbReference type="ARBA" id="ARBA00004141"/>
    </source>
</evidence>
<comment type="caution">
    <text evidence="10">The sequence shown here is derived from an EMBL/GenBank/DDBJ whole genome shotgun (WGS) entry which is preliminary data.</text>
</comment>
<sequence>MRGRQEDSSSYKRQSFLQSRALHSDLGQHAPIARRETAVCCALRPTVLLCVACASSFSLLLGYDIGIMSGAKRLIARDLALSTSEVELLVGSLNLISGPGGLLSGRLADLAGRKPTCALACLVTIMGALLMAAAQSFNTLLAGRLITGTGVGCCFHLAPLYIAEIAPKSVRGRLVSCFDLFINVGILMGFISGWALTPSPAEGVDANSTAWRLMLGLGAVPSALILLVLPWLPESPRFLVAVGREQEAWRVLHRIYAPQEAESTMALLQTDDRHNKGLTLGAGLRRVFFPAKGAPRAMLLAGMGCAFWQQATGVEAAVYYTPETLEAAGITDENMLLLATAGVGMVKVLFILLAASLVERQGRVRLMLASTAGIAAAQLCIGVSFSAGRVVWLALFGQCAFMAAFSLGSGPCSFIIASEVFPLQIRGMDASAGCWGVAVPVMPTWRALPLQGSARLVRNLLSLLAGTFMAVSPAEGLVIIGGRDMSTETCSTFRLVAWLFHPVGGLVIIIGPDMRC</sequence>
<feature type="transmembrane region" description="Helical" evidence="8">
    <location>
        <begin position="209"/>
        <end position="229"/>
    </location>
</feature>
<proteinExistence type="inferred from homology"/>
<dbReference type="GO" id="GO:0016020">
    <property type="term" value="C:membrane"/>
    <property type="evidence" value="ECO:0007669"/>
    <property type="project" value="UniProtKB-SubCell"/>
</dbReference>
<keyword evidence="3 7" id="KW-0813">Transport</keyword>
<feature type="transmembrane region" description="Helical" evidence="8">
    <location>
        <begin position="116"/>
        <end position="135"/>
    </location>
</feature>
<dbReference type="PROSITE" id="PS50850">
    <property type="entry name" value="MFS"/>
    <property type="match status" value="1"/>
</dbReference>
<name>A0AAE0GDP3_9CHLO</name>
<evidence type="ECO:0000256" key="6">
    <source>
        <dbReference type="ARBA" id="ARBA00023136"/>
    </source>
</evidence>
<dbReference type="InterPro" id="IPR005829">
    <property type="entry name" value="Sugar_transporter_CS"/>
</dbReference>
<dbReference type="PRINTS" id="PR00171">
    <property type="entry name" value="SUGRTRNSPORT"/>
</dbReference>
<dbReference type="NCBIfam" id="TIGR00879">
    <property type="entry name" value="SP"/>
    <property type="match status" value="1"/>
</dbReference>
<feature type="transmembrane region" description="Helical" evidence="8">
    <location>
        <begin position="297"/>
        <end position="320"/>
    </location>
</feature>
<dbReference type="InterPro" id="IPR050814">
    <property type="entry name" value="Myo-inositol_Transporter"/>
</dbReference>
<evidence type="ECO:0000256" key="8">
    <source>
        <dbReference type="SAM" id="Phobius"/>
    </source>
</evidence>
<dbReference type="InterPro" id="IPR003663">
    <property type="entry name" value="Sugar/inositol_transpt"/>
</dbReference>
<evidence type="ECO:0000256" key="3">
    <source>
        <dbReference type="ARBA" id="ARBA00022448"/>
    </source>
</evidence>
<feature type="domain" description="Major facilitator superfamily (MFS) profile" evidence="9">
    <location>
        <begin position="50"/>
        <end position="515"/>
    </location>
</feature>
<reference evidence="10 11" key="1">
    <citation type="journal article" date="2015" name="Genome Biol. Evol.">
        <title>Comparative Genomics of a Bacterivorous Green Alga Reveals Evolutionary Causalities and Consequences of Phago-Mixotrophic Mode of Nutrition.</title>
        <authorList>
            <person name="Burns J.A."/>
            <person name="Paasch A."/>
            <person name="Narechania A."/>
            <person name="Kim E."/>
        </authorList>
    </citation>
    <scope>NUCLEOTIDE SEQUENCE [LARGE SCALE GENOMIC DNA]</scope>
    <source>
        <strain evidence="10 11">PLY_AMNH</strain>
    </source>
</reference>